<dbReference type="Proteomes" id="UP000837857">
    <property type="component" value="Chromosome 17"/>
</dbReference>
<keyword evidence="3" id="KW-1185">Reference proteome</keyword>
<reference evidence="2" key="1">
    <citation type="submission" date="2022-03" db="EMBL/GenBank/DDBJ databases">
        <authorList>
            <person name="Martin H S."/>
        </authorList>
    </citation>
    <scope>NUCLEOTIDE SEQUENCE</scope>
</reference>
<proteinExistence type="predicted"/>
<protein>
    <submittedName>
        <fullName evidence="2">Uncharacterized protein</fullName>
    </submittedName>
</protein>
<evidence type="ECO:0000256" key="1">
    <source>
        <dbReference type="SAM" id="MobiDB-lite"/>
    </source>
</evidence>
<feature type="non-terminal residue" evidence="2">
    <location>
        <position position="93"/>
    </location>
</feature>
<dbReference type="EMBL" id="OW152829">
    <property type="protein sequence ID" value="CAH2047396.1"/>
    <property type="molecule type" value="Genomic_DNA"/>
</dbReference>
<organism evidence="2 3">
    <name type="scientific">Iphiclides podalirius</name>
    <name type="common">scarce swallowtail</name>
    <dbReference type="NCBI Taxonomy" id="110791"/>
    <lineage>
        <taxon>Eukaryota</taxon>
        <taxon>Metazoa</taxon>
        <taxon>Ecdysozoa</taxon>
        <taxon>Arthropoda</taxon>
        <taxon>Hexapoda</taxon>
        <taxon>Insecta</taxon>
        <taxon>Pterygota</taxon>
        <taxon>Neoptera</taxon>
        <taxon>Endopterygota</taxon>
        <taxon>Lepidoptera</taxon>
        <taxon>Glossata</taxon>
        <taxon>Ditrysia</taxon>
        <taxon>Papilionoidea</taxon>
        <taxon>Papilionidae</taxon>
        <taxon>Papilioninae</taxon>
        <taxon>Iphiclides</taxon>
    </lineage>
</organism>
<feature type="region of interest" description="Disordered" evidence="1">
    <location>
        <begin position="68"/>
        <end position="93"/>
    </location>
</feature>
<evidence type="ECO:0000313" key="3">
    <source>
        <dbReference type="Proteomes" id="UP000837857"/>
    </source>
</evidence>
<accession>A0ABN8I3V0</accession>
<sequence length="93" mass="10138">MLSIANHSNLTGELPLEATRLLTCFVEQLPINARQVLVNIDTMRSDRRADAGGVDAATHPRSLQQLLSSGAAHQPNHQGARPRRCRGPFTSLL</sequence>
<gene>
    <name evidence="2" type="ORF">IPOD504_LOCUS5757</name>
</gene>
<evidence type="ECO:0000313" key="2">
    <source>
        <dbReference type="EMBL" id="CAH2047396.1"/>
    </source>
</evidence>
<name>A0ABN8I3V0_9NEOP</name>